<feature type="transmembrane region" description="Helical" evidence="1">
    <location>
        <begin position="419"/>
        <end position="438"/>
    </location>
</feature>
<name>A0A5C7BL91_SERMA</name>
<feature type="domain" description="Virulence factor membrane-bound polymerase C-terminal" evidence="2">
    <location>
        <begin position="403"/>
        <end position="577"/>
    </location>
</feature>
<keyword evidence="1" id="KW-0472">Membrane</keyword>
<dbReference type="AlphaFoldDB" id="A0A5C7BL91"/>
<dbReference type="PANTHER" id="PTHR37422:SF13">
    <property type="entry name" value="LIPOPOLYSACCHARIDE BIOSYNTHESIS PROTEIN PA4999-RELATED"/>
    <property type="match status" value="1"/>
</dbReference>
<dbReference type="Proteomes" id="UP000321126">
    <property type="component" value="Unassembled WGS sequence"/>
</dbReference>
<feature type="transmembrane region" description="Helical" evidence="1">
    <location>
        <begin position="166"/>
        <end position="189"/>
    </location>
</feature>
<evidence type="ECO:0000313" key="3">
    <source>
        <dbReference type="EMBL" id="TXE24480.1"/>
    </source>
</evidence>
<dbReference type="InterPro" id="IPR051533">
    <property type="entry name" value="WaaL-like"/>
</dbReference>
<dbReference type="Pfam" id="PF11846">
    <property type="entry name" value="Wzy_C_2"/>
    <property type="match status" value="1"/>
</dbReference>
<organism evidence="3 4">
    <name type="scientific">Serratia marcescens</name>
    <dbReference type="NCBI Taxonomy" id="615"/>
    <lineage>
        <taxon>Bacteria</taxon>
        <taxon>Pseudomonadati</taxon>
        <taxon>Pseudomonadota</taxon>
        <taxon>Gammaproteobacteria</taxon>
        <taxon>Enterobacterales</taxon>
        <taxon>Yersiniaceae</taxon>
        <taxon>Serratia</taxon>
    </lineage>
</organism>
<dbReference type="PANTHER" id="PTHR37422">
    <property type="entry name" value="TEICHURONIC ACID BIOSYNTHESIS PROTEIN TUAE"/>
    <property type="match status" value="1"/>
</dbReference>
<proteinExistence type="predicted"/>
<evidence type="ECO:0000256" key="1">
    <source>
        <dbReference type="SAM" id="Phobius"/>
    </source>
</evidence>
<feature type="transmembrane region" description="Helical" evidence="1">
    <location>
        <begin position="12"/>
        <end position="33"/>
    </location>
</feature>
<reference evidence="3 4" key="1">
    <citation type="submission" date="2019-07" db="EMBL/GenBank/DDBJ databases">
        <title>Serratia strains were isolated from fresh produce.</title>
        <authorList>
            <person name="Cho G.-S."/>
            <person name="Stein M."/>
            <person name="Lee W."/>
            <person name="Suh S.H."/>
            <person name="Franz C.M.A.P."/>
        </authorList>
    </citation>
    <scope>NUCLEOTIDE SEQUENCE [LARGE SCALE GENOMIC DNA]</scope>
    <source>
        <strain evidence="3 4">S16</strain>
    </source>
</reference>
<dbReference type="EMBL" id="VOUQ01000032">
    <property type="protein sequence ID" value="TXE24480.1"/>
    <property type="molecule type" value="Genomic_DNA"/>
</dbReference>
<keyword evidence="1" id="KW-0812">Transmembrane</keyword>
<feature type="transmembrane region" description="Helical" evidence="1">
    <location>
        <begin position="39"/>
        <end position="57"/>
    </location>
</feature>
<feature type="transmembrane region" description="Helical" evidence="1">
    <location>
        <begin position="69"/>
        <end position="90"/>
    </location>
</feature>
<gene>
    <name evidence="3" type="ORF">FOT62_24770</name>
</gene>
<feature type="transmembrane region" description="Helical" evidence="1">
    <location>
        <begin position="366"/>
        <end position="387"/>
    </location>
</feature>
<dbReference type="InterPro" id="IPR021797">
    <property type="entry name" value="Wzy_C_2"/>
</dbReference>
<evidence type="ECO:0000259" key="2">
    <source>
        <dbReference type="Pfam" id="PF11846"/>
    </source>
</evidence>
<feature type="transmembrane region" description="Helical" evidence="1">
    <location>
        <begin position="237"/>
        <end position="259"/>
    </location>
</feature>
<comment type="caution">
    <text evidence="3">The sequence shown here is derived from an EMBL/GenBank/DDBJ whole genome shotgun (WGS) entry which is preliminary data.</text>
</comment>
<keyword evidence="1" id="KW-1133">Transmembrane helix</keyword>
<feature type="transmembrane region" description="Helical" evidence="1">
    <location>
        <begin position="122"/>
        <end position="146"/>
    </location>
</feature>
<protein>
    <recommendedName>
        <fullName evidence="2">Virulence factor membrane-bound polymerase C-terminal domain-containing protein</fullName>
    </recommendedName>
</protein>
<feature type="transmembrane region" description="Helical" evidence="1">
    <location>
        <begin position="96"/>
        <end position="115"/>
    </location>
</feature>
<evidence type="ECO:0000313" key="4">
    <source>
        <dbReference type="Proteomes" id="UP000321126"/>
    </source>
</evidence>
<feature type="transmembrane region" description="Helical" evidence="1">
    <location>
        <begin position="196"/>
        <end position="217"/>
    </location>
</feature>
<dbReference type="RefSeq" id="WP_048797146.1">
    <property type="nucleotide sequence ID" value="NZ_JVEJ01000425.1"/>
</dbReference>
<accession>A0A5C7BL91</accession>
<sequence length="599" mass="62722">MTTRLHLRAVLQSLRVPAVPVLAALAVALGVLFPPLARTAWALLGGLLALAVLLPAGASRSALPGGRTWRWAVSAGLLLTALPLLWMPAWADRIGAVQHVAGVLLMVAGIGALSVRRLSPGAAGLTGALLVLAGLVAVAVVFRQVYWPGPADGWMPPQRDGRPGGTFFQVNVMASFLATALGVAVHLWLTRRCRLLLPAIALLAWALVLCQSTVGALGVLGTTVMLCLAARRAGARAALSVAGSLTAGLAAPCLVLMLAQAGSGSLVAPVPAVAAPARVSAPAAVHPAAAPAIVTVDHLSGWVARLQMARGALRLGGDHPLTGQGYGTFVGLYPDALARLQEVQQEAVVVTHPHNELLYRFAEGGLVAVAGLTLLLGAGLWLTAVAWRGGRGHHPRHDAAGWLLCCLPILLHTQTEYPLYQSGLHALLLVLLAGVGLARLRRRRAAGPAAPAVTARVCRGLLLAGGLIAAAWGVTAARVTQGAALAGQTLGVVIQPMMQAAQVNPWANRDGVGYGHMLNQLQWYQRDADPARLADVAAFLDDWLRRHPDPSGYRMLLGVLRLQGDADRYRAVLAEARRRVPWDPHFAPLPLSSTHKDMP</sequence>